<dbReference type="PRINTS" id="PR00368">
    <property type="entry name" value="FADPNR"/>
</dbReference>
<evidence type="ECO:0000256" key="6">
    <source>
        <dbReference type="ARBA" id="ARBA00023002"/>
    </source>
</evidence>
<keyword evidence="10" id="KW-1133">Transmembrane helix</keyword>
<dbReference type="PANTHER" id="PTHR43014">
    <property type="entry name" value="MERCURIC REDUCTASE"/>
    <property type="match status" value="1"/>
</dbReference>
<dbReference type="InterPro" id="IPR012999">
    <property type="entry name" value="Pyr_OxRdtase_I_AS"/>
</dbReference>
<dbReference type="Gene3D" id="3.30.390.30">
    <property type="match status" value="1"/>
</dbReference>
<dbReference type="RefSeq" id="WP_193953277.1">
    <property type="nucleotide sequence ID" value="NZ_JADEYS010000009.1"/>
</dbReference>
<accession>A0A8J7KA89</accession>
<dbReference type="AlphaFoldDB" id="A0A8J7KA89"/>
<dbReference type="Proteomes" id="UP000640333">
    <property type="component" value="Unassembled WGS sequence"/>
</dbReference>
<dbReference type="PRINTS" id="PR00411">
    <property type="entry name" value="PNDRDTASEI"/>
</dbReference>
<dbReference type="FunFam" id="3.30.390.30:FF:000001">
    <property type="entry name" value="Dihydrolipoyl dehydrogenase"/>
    <property type="match status" value="1"/>
</dbReference>
<dbReference type="PANTHER" id="PTHR43014:SF2">
    <property type="entry name" value="MERCURIC REDUCTASE"/>
    <property type="match status" value="1"/>
</dbReference>
<evidence type="ECO:0000259" key="13">
    <source>
        <dbReference type="Pfam" id="PF09335"/>
    </source>
</evidence>
<feature type="transmembrane region" description="Helical" evidence="10">
    <location>
        <begin position="7"/>
        <end position="29"/>
    </location>
</feature>
<evidence type="ECO:0000313" key="15">
    <source>
        <dbReference type="Proteomes" id="UP000640333"/>
    </source>
</evidence>
<dbReference type="InterPro" id="IPR032816">
    <property type="entry name" value="VTT_dom"/>
</dbReference>
<evidence type="ECO:0000256" key="8">
    <source>
        <dbReference type="ARBA" id="ARBA00023284"/>
    </source>
</evidence>
<dbReference type="GO" id="GO:0005886">
    <property type="term" value="C:plasma membrane"/>
    <property type="evidence" value="ECO:0007669"/>
    <property type="project" value="UniProtKB-ARBA"/>
</dbReference>
<dbReference type="SUPFAM" id="SSF55424">
    <property type="entry name" value="FAD/NAD-linked reductases, dimerisation (C-terminal) domain"/>
    <property type="match status" value="1"/>
</dbReference>
<dbReference type="EMBL" id="JADEYS010000009">
    <property type="protein sequence ID" value="MBE9397726.1"/>
    <property type="molecule type" value="Genomic_DNA"/>
</dbReference>
<reference evidence="14" key="1">
    <citation type="submission" date="2020-10" db="EMBL/GenBank/DDBJ databases">
        <title>Bacterium isolated from coastal waters sediment.</title>
        <authorList>
            <person name="Chen R.-J."/>
            <person name="Lu D.-C."/>
            <person name="Zhu K.-L."/>
            <person name="Du Z.-J."/>
        </authorList>
    </citation>
    <scope>NUCLEOTIDE SEQUENCE</scope>
    <source>
        <strain evidence="14">N1Y112</strain>
    </source>
</reference>
<feature type="transmembrane region" description="Helical" evidence="10">
    <location>
        <begin position="164"/>
        <end position="183"/>
    </location>
</feature>
<name>A0A8J7KA89_9GAMM</name>
<feature type="domain" description="VTT" evidence="13">
    <location>
        <begin position="72"/>
        <end position="185"/>
    </location>
</feature>
<organism evidence="14 15">
    <name type="scientific">Pontibacterium sinense</name>
    <dbReference type="NCBI Taxonomy" id="2781979"/>
    <lineage>
        <taxon>Bacteria</taxon>
        <taxon>Pseudomonadati</taxon>
        <taxon>Pseudomonadota</taxon>
        <taxon>Gammaproteobacteria</taxon>
        <taxon>Oceanospirillales</taxon>
        <taxon>Oceanospirillaceae</taxon>
        <taxon>Pontibacterium</taxon>
    </lineage>
</organism>
<dbReference type="InterPro" id="IPR004099">
    <property type="entry name" value="Pyr_nucl-diS_OxRdtase_dimer"/>
</dbReference>
<feature type="transmembrane region" description="Helical" evidence="10">
    <location>
        <begin position="195"/>
        <end position="219"/>
    </location>
</feature>
<comment type="caution">
    <text evidence="14">The sequence shown here is derived from an EMBL/GenBank/DDBJ whole genome shotgun (WGS) entry which is preliminary data.</text>
</comment>
<keyword evidence="4 9" id="KW-0274">FAD</keyword>
<gene>
    <name evidence="14" type="ORF">IOQ59_10695</name>
</gene>
<dbReference type="GO" id="GO:0003955">
    <property type="term" value="F:NAD(P)H dehydrogenase (quinone) activity"/>
    <property type="evidence" value="ECO:0007669"/>
    <property type="project" value="TreeGrafter"/>
</dbReference>
<proteinExistence type="inferred from homology"/>
<comment type="cofactor">
    <cofactor evidence="1">
        <name>FAD</name>
        <dbReference type="ChEBI" id="CHEBI:57692"/>
    </cofactor>
</comment>
<keyword evidence="10" id="KW-0472">Membrane</keyword>
<dbReference type="SUPFAM" id="SSF51905">
    <property type="entry name" value="FAD/NAD(P)-binding domain"/>
    <property type="match status" value="1"/>
</dbReference>
<evidence type="ECO:0000256" key="2">
    <source>
        <dbReference type="ARBA" id="ARBA00007532"/>
    </source>
</evidence>
<feature type="transmembrane region" description="Helical" evidence="10">
    <location>
        <begin position="240"/>
        <end position="260"/>
    </location>
</feature>
<dbReference type="GO" id="GO:0050660">
    <property type="term" value="F:flavin adenine dinucleotide binding"/>
    <property type="evidence" value="ECO:0007669"/>
    <property type="project" value="TreeGrafter"/>
</dbReference>
<keyword evidence="10" id="KW-0812">Transmembrane</keyword>
<dbReference type="InterPro" id="IPR036188">
    <property type="entry name" value="FAD/NAD-bd_sf"/>
</dbReference>
<keyword evidence="15" id="KW-1185">Reference proteome</keyword>
<dbReference type="Gene3D" id="3.50.50.60">
    <property type="entry name" value="FAD/NAD(P)-binding domain"/>
    <property type="match status" value="2"/>
</dbReference>
<feature type="domain" description="FAD/NAD(P)-binding" evidence="12">
    <location>
        <begin position="240"/>
        <end position="555"/>
    </location>
</feature>
<feature type="transmembrane region" description="Helical" evidence="10">
    <location>
        <begin position="134"/>
        <end position="157"/>
    </location>
</feature>
<sequence>MKPGKKSILLGIVTLIILSFFLFDLGRFLDFSYIKTQQETLSAFVSDNLWLSVGLYFCIYIIATGLSLPGAAVLTLLGGALFGTLLGSVVVSFASSIGATVAFLAARYLARGFVSRRFSVLLAPINSGIERDGISYLFSLRLIPLFPFFAINLVMGVTRMPVKTYYWVSQLGMLPATIIYVNAGTQLAALEDIQGILSPSILVSLALLGLFPWIARAAIKVFQKHRIYRKFTKPTHFDRNLLVIGAGAGGLVTAYIAAAVKAKVTLIEKNKMGGDCLNTGCVPSKALIRTSRFLADIRNAKTLGIQTAEANFEFSDIMQRVKHVITQIEPHDSTERYEKLGVECLSGEAKLVSPWEVEVNGQRLSAPNIVLATGGKPRIPDIPGIHDVAPLTSDTLWEIDELPPRLLILGAGAIACELGQCFNQFGSQVTIVLRGSQILSREDLDAATLVADRLTQEGINICYEHTPVTFRALEKGYALTAQHQDRQVDIEFDRVLVATGRTANLEGLGLEQLGIDTKDQELLEVDRFLRTRCPNILACGDLVGPHQFTHAAGHQAWYTAVNALFGDIKKFAVDHRYIPFTTYTSPEIARVGLNEKEADAQGISYEITRYDLSDLDRAITDSNDYGMVKVLTAPGKDRILGVTLVGSRASDMLAEFALAMRHGLGLNKILGTIHAYPTFSEANKFAAGEWKRAHSPEKLLTWIEKYHRWRRREQHSPSSDLK</sequence>
<dbReference type="GO" id="GO:0016668">
    <property type="term" value="F:oxidoreductase activity, acting on a sulfur group of donors, NAD(P) as acceptor"/>
    <property type="evidence" value="ECO:0007669"/>
    <property type="project" value="InterPro"/>
</dbReference>
<keyword evidence="7" id="KW-1015">Disulfide bond</keyword>
<evidence type="ECO:0000256" key="9">
    <source>
        <dbReference type="RuleBase" id="RU003691"/>
    </source>
</evidence>
<dbReference type="InterPro" id="IPR023753">
    <property type="entry name" value="FAD/NAD-binding_dom"/>
</dbReference>
<keyword evidence="3 9" id="KW-0285">Flavoprotein</keyword>
<keyword evidence="5" id="KW-0521">NADP</keyword>
<evidence type="ECO:0000259" key="12">
    <source>
        <dbReference type="Pfam" id="PF07992"/>
    </source>
</evidence>
<evidence type="ECO:0000259" key="11">
    <source>
        <dbReference type="Pfam" id="PF02852"/>
    </source>
</evidence>
<evidence type="ECO:0000256" key="3">
    <source>
        <dbReference type="ARBA" id="ARBA00022630"/>
    </source>
</evidence>
<protein>
    <submittedName>
        <fullName evidence="14">FAD-dependent oxidoreductase</fullName>
    </submittedName>
</protein>
<evidence type="ECO:0000256" key="5">
    <source>
        <dbReference type="ARBA" id="ARBA00022857"/>
    </source>
</evidence>
<keyword evidence="6 9" id="KW-0560">Oxidoreductase</keyword>
<dbReference type="Pfam" id="PF02852">
    <property type="entry name" value="Pyr_redox_dim"/>
    <property type="match status" value="1"/>
</dbReference>
<evidence type="ECO:0000256" key="1">
    <source>
        <dbReference type="ARBA" id="ARBA00001974"/>
    </source>
</evidence>
<evidence type="ECO:0000313" key="14">
    <source>
        <dbReference type="EMBL" id="MBE9397726.1"/>
    </source>
</evidence>
<dbReference type="InterPro" id="IPR016156">
    <property type="entry name" value="FAD/NAD-linked_Rdtase_dimer_sf"/>
</dbReference>
<comment type="similarity">
    <text evidence="2 9">Belongs to the class-I pyridine nucleotide-disulfide oxidoreductase family.</text>
</comment>
<feature type="transmembrane region" description="Helical" evidence="10">
    <location>
        <begin position="89"/>
        <end position="110"/>
    </location>
</feature>
<dbReference type="PROSITE" id="PS00076">
    <property type="entry name" value="PYRIDINE_REDOX_1"/>
    <property type="match status" value="1"/>
</dbReference>
<feature type="transmembrane region" description="Helical" evidence="10">
    <location>
        <begin position="49"/>
        <end position="77"/>
    </location>
</feature>
<feature type="domain" description="Pyridine nucleotide-disulphide oxidoreductase dimerisation" evidence="11">
    <location>
        <begin position="578"/>
        <end position="684"/>
    </location>
</feature>
<keyword evidence="8 9" id="KW-0676">Redox-active center</keyword>
<dbReference type="Pfam" id="PF07992">
    <property type="entry name" value="Pyr_redox_2"/>
    <property type="match status" value="1"/>
</dbReference>
<evidence type="ECO:0000256" key="4">
    <source>
        <dbReference type="ARBA" id="ARBA00022827"/>
    </source>
</evidence>
<dbReference type="Pfam" id="PF09335">
    <property type="entry name" value="VTT_dom"/>
    <property type="match status" value="1"/>
</dbReference>
<evidence type="ECO:0000256" key="10">
    <source>
        <dbReference type="SAM" id="Phobius"/>
    </source>
</evidence>
<evidence type="ECO:0000256" key="7">
    <source>
        <dbReference type="ARBA" id="ARBA00023157"/>
    </source>
</evidence>